<evidence type="ECO:0000256" key="4">
    <source>
        <dbReference type="ARBA" id="ARBA00023136"/>
    </source>
</evidence>
<feature type="transmembrane region" description="Helical" evidence="6">
    <location>
        <begin position="257"/>
        <end position="280"/>
    </location>
</feature>
<gene>
    <name evidence="8" type="ORF">KHLLAP_LOCUS8849</name>
</gene>
<dbReference type="GO" id="GO:0016020">
    <property type="term" value="C:membrane"/>
    <property type="evidence" value="ECO:0007669"/>
    <property type="project" value="UniProtKB-SubCell"/>
</dbReference>
<evidence type="ECO:0000256" key="3">
    <source>
        <dbReference type="ARBA" id="ARBA00022989"/>
    </source>
</evidence>
<evidence type="ECO:0000313" key="8">
    <source>
        <dbReference type="EMBL" id="CAJ2508381.1"/>
    </source>
</evidence>
<evidence type="ECO:0000259" key="7">
    <source>
        <dbReference type="Pfam" id="PF20684"/>
    </source>
</evidence>
<keyword evidence="4 6" id="KW-0472">Membrane</keyword>
<accession>A0AAI8VPT8</accession>
<feature type="transmembrane region" description="Helical" evidence="6">
    <location>
        <begin position="86"/>
        <end position="109"/>
    </location>
</feature>
<feature type="transmembrane region" description="Helical" evidence="6">
    <location>
        <begin position="129"/>
        <end position="149"/>
    </location>
</feature>
<protein>
    <submittedName>
        <fullName evidence="8">Uu.00g134070.m01.CDS01</fullName>
    </submittedName>
</protein>
<comment type="subcellular location">
    <subcellularLocation>
        <location evidence="1">Membrane</location>
        <topology evidence="1">Multi-pass membrane protein</topology>
    </subcellularLocation>
</comment>
<evidence type="ECO:0000256" key="6">
    <source>
        <dbReference type="SAM" id="Phobius"/>
    </source>
</evidence>
<dbReference type="Pfam" id="PF20684">
    <property type="entry name" value="Fung_rhodopsin"/>
    <property type="match status" value="1"/>
</dbReference>
<evidence type="ECO:0000313" key="9">
    <source>
        <dbReference type="Proteomes" id="UP001295740"/>
    </source>
</evidence>
<dbReference type="AlphaFoldDB" id="A0AAI8VPT8"/>
<keyword evidence="2 6" id="KW-0812">Transmembrane</keyword>
<feature type="transmembrane region" description="Helical" evidence="6">
    <location>
        <begin position="42"/>
        <end position="65"/>
    </location>
</feature>
<dbReference type="InterPro" id="IPR049326">
    <property type="entry name" value="Rhodopsin_dom_fungi"/>
</dbReference>
<name>A0AAI8VPT8_9PEZI</name>
<dbReference type="Proteomes" id="UP001295740">
    <property type="component" value="Unassembled WGS sequence"/>
</dbReference>
<feature type="transmembrane region" description="Helical" evidence="6">
    <location>
        <begin position="286"/>
        <end position="308"/>
    </location>
</feature>
<reference evidence="8" key="1">
    <citation type="submission" date="2023-10" db="EMBL/GenBank/DDBJ databases">
        <authorList>
            <person name="Hackl T."/>
        </authorList>
    </citation>
    <scope>NUCLEOTIDE SEQUENCE</scope>
</reference>
<feature type="transmembrane region" description="Helical" evidence="6">
    <location>
        <begin position="218"/>
        <end position="237"/>
    </location>
</feature>
<evidence type="ECO:0000256" key="5">
    <source>
        <dbReference type="ARBA" id="ARBA00038359"/>
    </source>
</evidence>
<proteinExistence type="inferred from homology"/>
<dbReference type="PANTHER" id="PTHR33048">
    <property type="entry name" value="PTH11-LIKE INTEGRAL MEMBRANE PROTEIN (AFU_ORTHOLOGUE AFUA_5G11245)"/>
    <property type="match status" value="1"/>
</dbReference>
<keyword evidence="3 6" id="KW-1133">Transmembrane helix</keyword>
<dbReference type="EMBL" id="CAUWAG010000011">
    <property type="protein sequence ID" value="CAJ2508381.1"/>
    <property type="molecule type" value="Genomic_DNA"/>
</dbReference>
<feature type="domain" description="Rhodopsin" evidence="7">
    <location>
        <begin position="62"/>
        <end position="311"/>
    </location>
</feature>
<sequence>MDLTQIHKLPPAEQDAILDGPALPLPPGVSAPNFENPQNSDALAYAAVSICLAVSSLAVLVRFYAKCIRGKKILAEDYTRFLSGPRLSLWLVFNPYTQGVFIGYIYVTYWLLDIIGFFVHQWDVRLRDFWTLLYIIHVGSNFYSVTMLTMKALILREWSRIFVPFGIRNAFWWTCHVVMAINVLFYAIAVFLEDFSCFPYRRIWDKTIPGSQCLDFKVIILTGASINVILDLITLILPQRAIWSLQLSRNKKIGVSLVFAIGVLACGSATSRLVYTVFYFRSDDTAFTLSALSLWLIAEMTCMFIIYAGPAAPKAFAKAEWMGKLKRTLRSWSRTSSNQPTDQTGHSWNKHQVDAVNSRKAYRKIDEFELRTITATAAGESTKGLNRDPDDRIDFGTGIMCTKQFTTAEEYV</sequence>
<evidence type="ECO:0000256" key="1">
    <source>
        <dbReference type="ARBA" id="ARBA00004141"/>
    </source>
</evidence>
<dbReference type="InterPro" id="IPR052337">
    <property type="entry name" value="SAT4-like"/>
</dbReference>
<feature type="transmembrane region" description="Helical" evidence="6">
    <location>
        <begin position="170"/>
        <end position="192"/>
    </location>
</feature>
<comment type="similarity">
    <text evidence="5">Belongs to the SAT4 family.</text>
</comment>
<keyword evidence="9" id="KW-1185">Reference proteome</keyword>
<evidence type="ECO:0000256" key="2">
    <source>
        <dbReference type="ARBA" id="ARBA00022692"/>
    </source>
</evidence>
<comment type="caution">
    <text evidence="8">The sequence shown here is derived from an EMBL/GenBank/DDBJ whole genome shotgun (WGS) entry which is preliminary data.</text>
</comment>
<organism evidence="8 9">
    <name type="scientific">Anthostomella pinea</name>
    <dbReference type="NCBI Taxonomy" id="933095"/>
    <lineage>
        <taxon>Eukaryota</taxon>
        <taxon>Fungi</taxon>
        <taxon>Dikarya</taxon>
        <taxon>Ascomycota</taxon>
        <taxon>Pezizomycotina</taxon>
        <taxon>Sordariomycetes</taxon>
        <taxon>Xylariomycetidae</taxon>
        <taxon>Xylariales</taxon>
        <taxon>Xylariaceae</taxon>
        <taxon>Anthostomella</taxon>
    </lineage>
</organism>
<dbReference type="PANTHER" id="PTHR33048:SF47">
    <property type="entry name" value="INTEGRAL MEMBRANE PROTEIN-RELATED"/>
    <property type="match status" value="1"/>
</dbReference>